<feature type="domain" description="BAH" evidence="6">
    <location>
        <begin position="12"/>
        <end position="129"/>
    </location>
</feature>
<dbReference type="InterPro" id="IPR043151">
    <property type="entry name" value="BAH_sf"/>
</dbReference>
<dbReference type="InterPro" id="IPR001025">
    <property type="entry name" value="BAH_dom"/>
</dbReference>
<proteinExistence type="predicted"/>
<reference evidence="8" key="3">
    <citation type="submission" date="2018-08" db="UniProtKB">
        <authorList>
            <consortium name="EnsemblPlants"/>
        </authorList>
    </citation>
    <scope>IDENTIFICATION</scope>
    <source>
        <strain evidence="8">cv. Bd21</strain>
    </source>
</reference>
<evidence type="ECO:0000256" key="1">
    <source>
        <dbReference type="ARBA" id="ARBA00022723"/>
    </source>
</evidence>
<evidence type="ECO:0000256" key="2">
    <source>
        <dbReference type="ARBA" id="ARBA00022771"/>
    </source>
</evidence>
<dbReference type="PROSITE" id="PS01359">
    <property type="entry name" value="ZF_PHD_1"/>
    <property type="match status" value="1"/>
</dbReference>
<evidence type="ECO:0000313" key="9">
    <source>
        <dbReference type="Proteomes" id="UP000008810"/>
    </source>
</evidence>
<dbReference type="EMBL" id="CM000880">
    <property type="protein sequence ID" value="KQK12668.1"/>
    <property type="molecule type" value="Genomic_DNA"/>
</dbReference>
<dbReference type="EnsemblPlants" id="KQK12668">
    <property type="protein sequence ID" value="KQK12668"/>
    <property type="gene ID" value="BRADI_1g05247v3"/>
</dbReference>
<keyword evidence="9" id="KW-1185">Reference proteome</keyword>
<dbReference type="Gene3D" id="3.30.40.10">
    <property type="entry name" value="Zinc/RING finger domain, C3HC4 (zinc finger)"/>
    <property type="match status" value="1"/>
</dbReference>
<keyword evidence="3" id="KW-0862">Zinc</keyword>
<evidence type="ECO:0000313" key="7">
    <source>
        <dbReference type="EMBL" id="KQK12668.1"/>
    </source>
</evidence>
<accession>A0A0Q3JKJ1</accession>
<dbReference type="PANTHER" id="PTHR46364">
    <property type="entry name" value="OS08G0421900 PROTEIN"/>
    <property type="match status" value="1"/>
</dbReference>
<dbReference type="SMART" id="SM00439">
    <property type="entry name" value="BAH"/>
    <property type="match status" value="1"/>
</dbReference>
<dbReference type="OrthoDB" id="436852at2759"/>
<dbReference type="PROSITE" id="PS51038">
    <property type="entry name" value="BAH"/>
    <property type="match status" value="1"/>
</dbReference>
<feature type="domain" description="PHD-type" evidence="5">
    <location>
        <begin position="131"/>
        <end position="182"/>
    </location>
</feature>
<sequence length="199" mass="22332">MSLSAPAKPLGQRKRTLKSYTLKGSDVVIKPRGTVLLKAPDSSKSPYVARVEAIEAAGSRGTNVRVKAFHGAKEVFLSGHQDVQSVDAIEGKCNVYSFPKYTKLDVVNDEDYFCRFEYNEVTGKLVPDTISVYCKCWMPCNPDDLMIQCEECTDWFHPACIGKTIKEAKKLEHFSCESCAAEKRRRLKESSEQKIEIVP</sequence>
<dbReference type="InterPro" id="IPR019786">
    <property type="entry name" value="Zinc_finger_PHD-type_CS"/>
</dbReference>
<name>A0A0Q3JKJ1_BRADI</name>
<dbReference type="ExpressionAtlas" id="A0A0Q3JKJ1">
    <property type="expression patterns" value="baseline"/>
</dbReference>
<dbReference type="SUPFAM" id="SSF57903">
    <property type="entry name" value="FYVE/PHD zinc finger"/>
    <property type="match status" value="1"/>
</dbReference>
<dbReference type="AlphaFoldDB" id="A0A0Q3JKJ1"/>
<reference evidence="7" key="2">
    <citation type="submission" date="2017-06" db="EMBL/GenBank/DDBJ databases">
        <title>WGS assembly of Brachypodium distachyon.</title>
        <authorList>
            <consortium name="The International Brachypodium Initiative"/>
            <person name="Lucas S."/>
            <person name="Harmon-Smith M."/>
            <person name="Lail K."/>
            <person name="Tice H."/>
            <person name="Grimwood J."/>
            <person name="Bruce D."/>
            <person name="Barry K."/>
            <person name="Shu S."/>
            <person name="Lindquist E."/>
            <person name="Wang M."/>
            <person name="Pitluck S."/>
            <person name="Vogel J.P."/>
            <person name="Garvin D.F."/>
            <person name="Mockler T.C."/>
            <person name="Schmutz J."/>
            <person name="Rokhsar D."/>
            <person name="Bevan M.W."/>
        </authorList>
    </citation>
    <scope>NUCLEOTIDE SEQUENCE</scope>
    <source>
        <strain evidence="7">Bd21</strain>
    </source>
</reference>
<evidence type="ECO:0008006" key="10">
    <source>
        <dbReference type="Google" id="ProtNLM"/>
    </source>
</evidence>
<evidence type="ECO:0000259" key="5">
    <source>
        <dbReference type="PROSITE" id="PS50016"/>
    </source>
</evidence>
<dbReference type="Pfam" id="PF00628">
    <property type="entry name" value="PHD"/>
    <property type="match status" value="1"/>
</dbReference>
<evidence type="ECO:0000256" key="3">
    <source>
        <dbReference type="ARBA" id="ARBA00022833"/>
    </source>
</evidence>
<dbReference type="Pfam" id="PF01426">
    <property type="entry name" value="BAH"/>
    <property type="match status" value="1"/>
</dbReference>
<dbReference type="Gene3D" id="2.30.30.490">
    <property type="match status" value="1"/>
</dbReference>
<dbReference type="InParanoid" id="A0A0Q3JKJ1"/>
<dbReference type="STRING" id="15368.A0A0Q3JKJ1"/>
<dbReference type="GO" id="GO:0008270">
    <property type="term" value="F:zinc ion binding"/>
    <property type="evidence" value="ECO:0007669"/>
    <property type="project" value="UniProtKB-KW"/>
</dbReference>
<organism evidence="7">
    <name type="scientific">Brachypodium distachyon</name>
    <name type="common">Purple false brome</name>
    <name type="synonym">Trachynia distachya</name>
    <dbReference type="NCBI Taxonomy" id="15368"/>
    <lineage>
        <taxon>Eukaryota</taxon>
        <taxon>Viridiplantae</taxon>
        <taxon>Streptophyta</taxon>
        <taxon>Embryophyta</taxon>
        <taxon>Tracheophyta</taxon>
        <taxon>Spermatophyta</taxon>
        <taxon>Magnoliopsida</taxon>
        <taxon>Liliopsida</taxon>
        <taxon>Poales</taxon>
        <taxon>Poaceae</taxon>
        <taxon>BOP clade</taxon>
        <taxon>Pooideae</taxon>
        <taxon>Stipodae</taxon>
        <taxon>Brachypodieae</taxon>
        <taxon>Brachypodium</taxon>
    </lineage>
</organism>
<evidence type="ECO:0000256" key="4">
    <source>
        <dbReference type="PROSITE-ProRule" id="PRU00146"/>
    </source>
</evidence>
<reference evidence="7 8" key="1">
    <citation type="journal article" date="2010" name="Nature">
        <title>Genome sequencing and analysis of the model grass Brachypodium distachyon.</title>
        <authorList>
            <consortium name="International Brachypodium Initiative"/>
        </authorList>
    </citation>
    <scope>NUCLEOTIDE SEQUENCE [LARGE SCALE GENOMIC DNA]</scope>
    <source>
        <strain evidence="7 8">Bd21</strain>
    </source>
</reference>
<dbReference type="InterPro" id="IPR001965">
    <property type="entry name" value="Znf_PHD"/>
</dbReference>
<dbReference type="Gramene" id="KQK12668">
    <property type="protein sequence ID" value="KQK12668"/>
    <property type="gene ID" value="BRADI_1g05247v3"/>
</dbReference>
<dbReference type="InterPro" id="IPR013083">
    <property type="entry name" value="Znf_RING/FYVE/PHD"/>
</dbReference>
<evidence type="ECO:0000313" key="8">
    <source>
        <dbReference type="EnsemblPlants" id="KQK12668"/>
    </source>
</evidence>
<dbReference type="InterPro" id="IPR011011">
    <property type="entry name" value="Znf_FYVE_PHD"/>
</dbReference>
<dbReference type="SMART" id="SM00249">
    <property type="entry name" value="PHD"/>
    <property type="match status" value="1"/>
</dbReference>
<dbReference type="InterPro" id="IPR019787">
    <property type="entry name" value="Znf_PHD-finger"/>
</dbReference>
<protein>
    <recommendedName>
        <fullName evidence="10">PHD-type domain-containing protein</fullName>
    </recommendedName>
</protein>
<dbReference type="PROSITE" id="PS50016">
    <property type="entry name" value="ZF_PHD_2"/>
    <property type="match status" value="1"/>
</dbReference>
<gene>
    <name evidence="7" type="ORF">BRADI_1g05247v3</name>
</gene>
<keyword evidence="2 4" id="KW-0863">Zinc-finger</keyword>
<keyword evidence="1" id="KW-0479">Metal-binding</keyword>
<dbReference type="Proteomes" id="UP000008810">
    <property type="component" value="Chromosome 1"/>
</dbReference>
<dbReference type="GO" id="GO:0003682">
    <property type="term" value="F:chromatin binding"/>
    <property type="evidence" value="ECO:0007669"/>
    <property type="project" value="InterPro"/>
</dbReference>
<evidence type="ECO:0000259" key="6">
    <source>
        <dbReference type="PROSITE" id="PS51038"/>
    </source>
</evidence>